<dbReference type="NCBIfam" id="TIGR04408">
    <property type="entry name" value="LptG_lptG"/>
    <property type="match status" value="1"/>
</dbReference>
<keyword evidence="4" id="KW-1003">Cell membrane</keyword>
<dbReference type="Pfam" id="PF03739">
    <property type="entry name" value="LptF_LptG"/>
    <property type="match status" value="1"/>
</dbReference>
<evidence type="ECO:0000313" key="11">
    <source>
        <dbReference type="Proteomes" id="UP000092508"/>
    </source>
</evidence>
<accession>A0A1B8QE45</accession>
<feature type="transmembrane region" description="Helical" evidence="9">
    <location>
        <begin position="309"/>
        <end position="327"/>
    </location>
</feature>
<evidence type="ECO:0000256" key="4">
    <source>
        <dbReference type="ARBA" id="ARBA00022475"/>
    </source>
</evidence>
<sequence>MIIARYVQRHALLAMMAAVVGLLLLKLMFDYLAQLDKINADYSYLDALRYIAYSAPEALQSYLPFGVLIGAVIGLGLLANHSELTVMQAAGLSRLRIVGWVMQSALMFVLLSLALSQFVLPTTNNLARQARNHKIADITSVNGYWQKYGNTLLVIGYANVDGEVRDVRQWTLGKQGEVRQMLHAERGVYQPAAPTSQLSSTNQTAQPWRLYDVQTLTIATDGTSQQRSVGDLPASLPIVPSSIYLLTQSPDDMSLSALWQHRTLMQRQQQRSLSHEVAFWQKLLSPFAVLSLVLVACSFVFGSLRNQSLGYRIVVALLFGLMFNYLQDLAGFVSLSTSLPPPLMVALPIVLSAALGWYLLHKKI</sequence>
<feature type="transmembrane region" description="Helical" evidence="9">
    <location>
        <begin position="283"/>
        <end position="302"/>
    </location>
</feature>
<evidence type="ECO:0000256" key="8">
    <source>
        <dbReference type="ARBA" id="ARBA00026081"/>
    </source>
</evidence>
<reference evidence="10 11" key="1">
    <citation type="submission" date="2016-06" db="EMBL/GenBank/DDBJ databases">
        <title>Draft genome of Moraxella atlantae CCUG 66109.</title>
        <authorList>
            <person name="Salva-Serra F."/>
            <person name="Engstrom-Jakobsson H."/>
            <person name="Thorell K."/>
            <person name="Gonzales-Siles L."/>
            <person name="Karlsson R."/>
            <person name="Boulund F."/>
            <person name="Engstrand L."/>
            <person name="Kristiansson E."/>
            <person name="Moore E."/>
        </authorList>
    </citation>
    <scope>NUCLEOTIDE SEQUENCE [LARGE SCALE GENOMIC DNA]</scope>
    <source>
        <strain evidence="10 11">CCUG 66109</strain>
    </source>
</reference>
<gene>
    <name evidence="10" type="ORF">A9308_04925</name>
</gene>
<feature type="transmembrane region" description="Helical" evidence="9">
    <location>
        <begin position="339"/>
        <end position="360"/>
    </location>
</feature>
<dbReference type="PANTHER" id="PTHR33529">
    <property type="entry name" value="SLR0882 PROTEIN-RELATED"/>
    <property type="match status" value="1"/>
</dbReference>
<comment type="subcellular location">
    <subcellularLocation>
        <location evidence="2">Cell membrane</location>
        <topology evidence="2">Multi-pass membrane protein</topology>
    </subcellularLocation>
</comment>
<evidence type="ECO:0000256" key="9">
    <source>
        <dbReference type="SAM" id="Phobius"/>
    </source>
</evidence>
<keyword evidence="7 9" id="KW-0472">Membrane</keyword>
<dbReference type="InterPro" id="IPR005495">
    <property type="entry name" value="LptG/LptF_permease"/>
</dbReference>
<comment type="function">
    <text evidence="1">Part of the ABC transporter complex LptBFG involved in the translocation of lipopolysaccharide (LPS) from the inner membrane to the outer membrane.</text>
</comment>
<dbReference type="GO" id="GO:0015920">
    <property type="term" value="P:lipopolysaccharide transport"/>
    <property type="evidence" value="ECO:0007669"/>
    <property type="project" value="TreeGrafter"/>
</dbReference>
<dbReference type="GO" id="GO:0055085">
    <property type="term" value="P:transmembrane transport"/>
    <property type="evidence" value="ECO:0007669"/>
    <property type="project" value="InterPro"/>
</dbReference>
<evidence type="ECO:0000256" key="1">
    <source>
        <dbReference type="ARBA" id="ARBA00002265"/>
    </source>
</evidence>
<evidence type="ECO:0000256" key="7">
    <source>
        <dbReference type="ARBA" id="ARBA00023136"/>
    </source>
</evidence>
<dbReference type="RefSeq" id="WP_067235466.1">
    <property type="nucleotide sequence ID" value="NZ_LZMZ01000009.1"/>
</dbReference>
<dbReference type="GO" id="GO:0043190">
    <property type="term" value="C:ATP-binding cassette (ABC) transporter complex"/>
    <property type="evidence" value="ECO:0007669"/>
    <property type="project" value="InterPro"/>
</dbReference>
<comment type="similarity">
    <text evidence="3">Belongs to the LptF/LptG family.</text>
</comment>
<keyword evidence="6 9" id="KW-1133">Transmembrane helix</keyword>
<feature type="transmembrane region" description="Helical" evidence="9">
    <location>
        <begin position="100"/>
        <end position="120"/>
    </location>
</feature>
<name>A0A1B8QE45_9GAMM</name>
<feature type="transmembrane region" description="Helical" evidence="9">
    <location>
        <begin position="12"/>
        <end position="29"/>
    </location>
</feature>
<dbReference type="OrthoDB" id="9776227at2"/>
<evidence type="ECO:0000313" key="10">
    <source>
        <dbReference type="EMBL" id="OBX79953.1"/>
    </source>
</evidence>
<comment type="subunit">
    <text evidence="8">Component of the lipopolysaccharide transport and assembly complex. The LptBFG transporter is composed of two ATP-binding proteins (LptB) and two transmembrane proteins (LptF and LptG).</text>
</comment>
<keyword evidence="5 9" id="KW-0812">Transmembrane</keyword>
<feature type="transmembrane region" description="Helical" evidence="9">
    <location>
        <begin position="62"/>
        <end position="79"/>
    </location>
</feature>
<evidence type="ECO:0000256" key="5">
    <source>
        <dbReference type="ARBA" id="ARBA00022692"/>
    </source>
</evidence>
<evidence type="ECO:0000256" key="6">
    <source>
        <dbReference type="ARBA" id="ARBA00022989"/>
    </source>
</evidence>
<dbReference type="InterPro" id="IPR030923">
    <property type="entry name" value="LptG"/>
</dbReference>
<dbReference type="STRING" id="34059.A9308_04925"/>
<dbReference type="AlphaFoldDB" id="A0A1B8QE45"/>
<dbReference type="PANTHER" id="PTHR33529:SF2">
    <property type="entry name" value="LIPOPOLYSACCHARIDE EXPORT SYSTEM PERMEASE PROTEIN LPTG"/>
    <property type="match status" value="1"/>
</dbReference>
<comment type="caution">
    <text evidence="10">The sequence shown here is derived from an EMBL/GenBank/DDBJ whole genome shotgun (WGS) entry which is preliminary data.</text>
</comment>
<protein>
    <submittedName>
        <fullName evidence="10">LPS export ABC transporter permease LptG</fullName>
    </submittedName>
</protein>
<dbReference type="EMBL" id="LZMZ01000009">
    <property type="protein sequence ID" value="OBX79953.1"/>
    <property type="molecule type" value="Genomic_DNA"/>
</dbReference>
<dbReference type="Proteomes" id="UP000092508">
    <property type="component" value="Unassembled WGS sequence"/>
</dbReference>
<evidence type="ECO:0000256" key="3">
    <source>
        <dbReference type="ARBA" id="ARBA00007725"/>
    </source>
</evidence>
<proteinExistence type="inferred from homology"/>
<evidence type="ECO:0000256" key="2">
    <source>
        <dbReference type="ARBA" id="ARBA00004651"/>
    </source>
</evidence>
<organism evidence="10 11">
    <name type="scientific">Faucicola atlantae</name>
    <dbReference type="NCBI Taxonomy" id="34059"/>
    <lineage>
        <taxon>Bacteria</taxon>
        <taxon>Pseudomonadati</taxon>
        <taxon>Pseudomonadota</taxon>
        <taxon>Gammaproteobacteria</taxon>
        <taxon>Moraxellales</taxon>
        <taxon>Moraxellaceae</taxon>
        <taxon>Faucicola</taxon>
    </lineage>
</organism>